<name>A0A6C0GUQ1_9BACT</name>
<feature type="coiled-coil region" evidence="1">
    <location>
        <begin position="54"/>
        <end position="81"/>
    </location>
</feature>
<organism evidence="3 4">
    <name type="scientific">Rhodocytophaga rosea</name>
    <dbReference type="NCBI Taxonomy" id="2704465"/>
    <lineage>
        <taxon>Bacteria</taxon>
        <taxon>Pseudomonadati</taxon>
        <taxon>Bacteroidota</taxon>
        <taxon>Cytophagia</taxon>
        <taxon>Cytophagales</taxon>
        <taxon>Rhodocytophagaceae</taxon>
        <taxon>Rhodocytophaga</taxon>
    </lineage>
</organism>
<sequence>MNVFSGILFAGLYLISTAAQAQVQPSFPNMKKIEVTGSAEMEVIPDEIYFSISLREYFKDKDKNKVEITELEKQLQAAVNAAGVPKDNFQIENISGYRYWAGRKKPVDFLESKRYVLKMNNLAKVDEIMSKVDAKGIEYVNISRYEHSKIEQFRKDIKTKALQAAKDKAAYLLQGIGEQVGGVLEIQELGGNDGYPIPYPMYRESNQMMMSKAAGDVMEQAAEPEIDFRKIKIRYEVRAVFAIK</sequence>
<gene>
    <name evidence="3" type="ORF">GXP67_09850</name>
</gene>
<keyword evidence="1" id="KW-0175">Coiled coil</keyword>
<dbReference type="Gene3D" id="3.30.110.170">
    <property type="entry name" value="Protein of unknown function (DUF541), domain 1"/>
    <property type="match status" value="1"/>
</dbReference>
<dbReference type="Pfam" id="PF04402">
    <property type="entry name" value="SIMPL"/>
    <property type="match status" value="1"/>
</dbReference>
<dbReference type="KEGG" id="rhoz:GXP67_09850"/>
<dbReference type="AlphaFoldDB" id="A0A6C0GUQ1"/>
<dbReference type="PANTHER" id="PTHR34387:SF1">
    <property type="entry name" value="PERIPLASMIC IMMUNOGENIC PROTEIN"/>
    <property type="match status" value="1"/>
</dbReference>
<evidence type="ECO:0000313" key="4">
    <source>
        <dbReference type="Proteomes" id="UP000480178"/>
    </source>
</evidence>
<evidence type="ECO:0000256" key="2">
    <source>
        <dbReference type="SAM" id="SignalP"/>
    </source>
</evidence>
<dbReference type="Proteomes" id="UP000480178">
    <property type="component" value="Chromosome"/>
</dbReference>
<reference evidence="3 4" key="1">
    <citation type="submission" date="2020-01" db="EMBL/GenBank/DDBJ databases">
        <authorList>
            <person name="Kim M.K."/>
        </authorList>
    </citation>
    <scope>NUCLEOTIDE SEQUENCE [LARGE SCALE GENOMIC DNA]</scope>
    <source>
        <strain evidence="3 4">172606-1</strain>
    </source>
</reference>
<dbReference type="Gene3D" id="3.30.70.2970">
    <property type="entry name" value="Protein of unknown function (DUF541), domain 2"/>
    <property type="match status" value="1"/>
</dbReference>
<dbReference type="InterPro" id="IPR052022">
    <property type="entry name" value="26kDa_periplasmic_antigen"/>
</dbReference>
<accession>A0A6C0GUQ1</accession>
<keyword evidence="2" id="KW-0732">Signal</keyword>
<dbReference type="GO" id="GO:0006974">
    <property type="term" value="P:DNA damage response"/>
    <property type="evidence" value="ECO:0007669"/>
    <property type="project" value="TreeGrafter"/>
</dbReference>
<proteinExistence type="predicted"/>
<evidence type="ECO:0000256" key="1">
    <source>
        <dbReference type="SAM" id="Coils"/>
    </source>
</evidence>
<protein>
    <submittedName>
        <fullName evidence="3">SIMPL domain-containing protein</fullName>
    </submittedName>
</protein>
<evidence type="ECO:0000313" key="3">
    <source>
        <dbReference type="EMBL" id="QHT71959.1"/>
    </source>
</evidence>
<dbReference type="EMBL" id="CP048222">
    <property type="protein sequence ID" value="QHT71959.1"/>
    <property type="molecule type" value="Genomic_DNA"/>
</dbReference>
<feature type="signal peptide" evidence="2">
    <location>
        <begin position="1"/>
        <end position="21"/>
    </location>
</feature>
<dbReference type="InterPro" id="IPR007497">
    <property type="entry name" value="SIMPL/DUF541"/>
</dbReference>
<feature type="chain" id="PRO_5025618992" evidence="2">
    <location>
        <begin position="22"/>
        <end position="244"/>
    </location>
</feature>
<dbReference type="PANTHER" id="PTHR34387">
    <property type="entry name" value="SLR1258 PROTEIN"/>
    <property type="match status" value="1"/>
</dbReference>
<keyword evidence="4" id="KW-1185">Reference proteome</keyword>